<accession>A0ACB5RFT2</accession>
<evidence type="ECO:0000313" key="1">
    <source>
        <dbReference type="EMBL" id="GKX67948.1"/>
    </source>
</evidence>
<sequence>MIDVLFYAFICVYFIWSLPEKSFKKRMLQSVCLFVVSLGTAVIISRFIPFNMTLACNYNLLLMLMFFLLHLKKNRVSIFSYILFGFYLFFSLYVTINYYEKAVWIDYILSTVVLLLSHNNQLFMKKSYEDSVAEYQFKTVQKHVEEVQSIYMTMRGWRHDYHNHMQTLKAHLAMKHYDLADEYLNELENDLDGIDFIVKSGNVNLDAILNSKLSLAQEKQIHINCKVSVPEKLKITDIDLCVLLGNLCDNAVESCETMAESEEKFIRLYIGIFKKQLYISVTNSTKELVRKFDHEYITNKRGNHGHGLKRIDNIVNKYEGFINRKNEPGVFVTEIMLPL</sequence>
<protein>
    <submittedName>
        <fullName evidence="1">Uncharacterized protein</fullName>
    </submittedName>
</protein>
<reference evidence="1" key="1">
    <citation type="journal article" date="2025" name="Int. J. Syst. Evol. Microbiol.">
        <title>Inconstantimicrobium mannanitabidum sp. nov., a novel member of the family Clostridiaceae isolated from anoxic soil under the treatment of reductive soil disinfestation.</title>
        <authorList>
            <person name="Ueki A."/>
            <person name="Tonouchi A."/>
            <person name="Honma S."/>
            <person name="Kaku N."/>
            <person name="Ueki K."/>
        </authorList>
    </citation>
    <scope>NUCLEOTIDE SEQUENCE</scope>
    <source>
        <strain evidence="1">TW13</strain>
    </source>
</reference>
<organism evidence="1 2">
    <name type="scientific">Inconstantimicrobium mannanitabidum</name>
    <dbReference type="NCBI Taxonomy" id="1604901"/>
    <lineage>
        <taxon>Bacteria</taxon>
        <taxon>Bacillati</taxon>
        <taxon>Bacillota</taxon>
        <taxon>Clostridia</taxon>
        <taxon>Eubacteriales</taxon>
        <taxon>Clostridiaceae</taxon>
        <taxon>Inconstantimicrobium</taxon>
    </lineage>
</organism>
<dbReference type="EMBL" id="BROD01000001">
    <property type="protein sequence ID" value="GKX67948.1"/>
    <property type="molecule type" value="Genomic_DNA"/>
</dbReference>
<proteinExistence type="predicted"/>
<evidence type="ECO:0000313" key="2">
    <source>
        <dbReference type="Proteomes" id="UP001058074"/>
    </source>
</evidence>
<dbReference type="Proteomes" id="UP001058074">
    <property type="component" value="Unassembled WGS sequence"/>
</dbReference>
<name>A0ACB5RFT2_9CLOT</name>
<keyword evidence="2" id="KW-1185">Reference proteome</keyword>
<comment type="caution">
    <text evidence="1">The sequence shown here is derived from an EMBL/GenBank/DDBJ whole genome shotgun (WGS) entry which is preliminary data.</text>
</comment>
<gene>
    <name evidence="1" type="ORF">rsdtw13_32060</name>
</gene>